<dbReference type="Proteomes" id="UP000604083">
    <property type="component" value="Unassembled WGS sequence"/>
</dbReference>
<comment type="caution">
    <text evidence="1">The sequence shown here is derived from an EMBL/GenBank/DDBJ whole genome shotgun (WGS) entry which is preliminary data.</text>
</comment>
<reference evidence="1" key="1">
    <citation type="submission" date="2021-01" db="EMBL/GenBank/DDBJ databases">
        <title>Modified the classification status of verrucomicrobia.</title>
        <authorList>
            <person name="Feng X."/>
        </authorList>
    </citation>
    <scope>NUCLEOTIDE SEQUENCE</scope>
    <source>
        <strain evidence="1">KCTC 12986</strain>
    </source>
</reference>
<proteinExistence type="predicted"/>
<dbReference type="Gene3D" id="2.60.40.10">
    <property type="entry name" value="Immunoglobulins"/>
    <property type="match status" value="1"/>
</dbReference>
<accession>A0A934RLT9</accession>
<keyword evidence="2" id="KW-1185">Reference proteome</keyword>
<dbReference type="AlphaFoldDB" id="A0A934RLT9"/>
<evidence type="ECO:0000313" key="2">
    <source>
        <dbReference type="Proteomes" id="UP000604083"/>
    </source>
</evidence>
<protein>
    <recommendedName>
        <fullName evidence="3">Cohesin domain-containing protein</fullName>
    </recommendedName>
</protein>
<dbReference type="EMBL" id="JAENIO010000006">
    <property type="protein sequence ID" value="MBK1833198.1"/>
    <property type="molecule type" value="Genomic_DNA"/>
</dbReference>
<dbReference type="InterPro" id="IPR013783">
    <property type="entry name" value="Ig-like_fold"/>
</dbReference>
<organism evidence="1 2">
    <name type="scientific">Roseibacillus ishigakijimensis</name>
    <dbReference type="NCBI Taxonomy" id="454146"/>
    <lineage>
        <taxon>Bacteria</taxon>
        <taxon>Pseudomonadati</taxon>
        <taxon>Verrucomicrobiota</taxon>
        <taxon>Verrucomicrobiia</taxon>
        <taxon>Verrucomicrobiales</taxon>
        <taxon>Verrucomicrobiaceae</taxon>
        <taxon>Roseibacillus</taxon>
    </lineage>
</organism>
<dbReference type="GO" id="GO:0030246">
    <property type="term" value="F:carbohydrate binding"/>
    <property type="evidence" value="ECO:0007669"/>
    <property type="project" value="InterPro"/>
</dbReference>
<dbReference type="Gene3D" id="2.60.40.680">
    <property type="match status" value="1"/>
</dbReference>
<dbReference type="RefSeq" id="WP_200390631.1">
    <property type="nucleotide sequence ID" value="NZ_JAENIO010000006.1"/>
</dbReference>
<evidence type="ECO:0000313" key="1">
    <source>
        <dbReference type="EMBL" id="MBK1833198.1"/>
    </source>
</evidence>
<evidence type="ECO:0008006" key="3">
    <source>
        <dbReference type="Google" id="ProtNLM"/>
    </source>
</evidence>
<dbReference type="SUPFAM" id="SSF49384">
    <property type="entry name" value="Carbohydrate-binding domain"/>
    <property type="match status" value="1"/>
</dbReference>
<dbReference type="InterPro" id="IPR008965">
    <property type="entry name" value="CBM2/CBM3_carb-bd_dom_sf"/>
</dbReference>
<name>A0A934RLT9_9BACT</name>
<gene>
    <name evidence="1" type="ORF">JIN78_03920</name>
</gene>
<sequence length="364" mass="38850">MISPLLLAGTQLSLGPSSGTSGETLAIPILLDSDNRLGGLQIEISFDSSLAEIGIPQEEESIHRFRAVGAAISDTHYRLLILGEEGDLLPNGRLLTLPVTLKADVPKGSRALAMSGVIVSDDYGLEKSFRVAPYIELSLPNTGEPVDPGNPLAIGALADFAADGITHVDILANGQIIGSLGSSEEDVTWAPLEPGPALVRAVATTSTGEIINSSKVEVTVAGDPLANYPAWVAYHFPTLSEETPSLQPEGDHDGDGRSNLWEYAEGTNPKVWDQAPLPSTPFFLQEGNQKYFAVRMRRRIEVEDLNVRALSTTDLSQPGEESAVTDLEEAGSFEVVTFHAVNSVSNEPKGFMRIEISQPESPTP</sequence>